<comment type="similarity">
    <text evidence="7">Belongs to the binding-protein-dependent transport system permease family.</text>
</comment>
<dbReference type="EMBL" id="DSBT01000315">
    <property type="protein sequence ID" value="HDP78538.1"/>
    <property type="molecule type" value="Genomic_DNA"/>
</dbReference>
<sequence length="268" mass="29433">MDKRSINLRIGIVLISLLFSMMIVSLFYTPFSVTEINREERFSPPSVRHLLGTDNFGRDVLSRIMKASQTAFFVGLVAVSIGTLFGVTIGAVSGYFGGIVDEIIMRFIDAMMAFPSILLALMFVSVFGVGLRNTIVAIGIMSIPSFARITRSGFVQHKELDYVRSAKVKGVSNLRIMFRHILPNVLSPIVVAATMGFSNAVLAEAALSYLGLGIQPPNPSWGRMLSESQVFIAVSPWYAIAPGIFITLLVLGFNFLGDGIRDMREKRK</sequence>
<dbReference type="PANTHER" id="PTHR43386:SF1">
    <property type="entry name" value="D,D-DIPEPTIDE TRANSPORT SYSTEM PERMEASE PROTEIN DDPC-RELATED"/>
    <property type="match status" value="1"/>
</dbReference>
<evidence type="ECO:0000313" key="9">
    <source>
        <dbReference type="EMBL" id="HDP78538.1"/>
    </source>
</evidence>
<reference evidence="9" key="1">
    <citation type="journal article" date="2020" name="mSystems">
        <title>Genome- and Community-Level Interaction Insights into Carbon Utilization and Element Cycling Functions of Hydrothermarchaeota in Hydrothermal Sediment.</title>
        <authorList>
            <person name="Zhou Z."/>
            <person name="Liu Y."/>
            <person name="Xu W."/>
            <person name="Pan J."/>
            <person name="Luo Z.H."/>
            <person name="Li M."/>
        </authorList>
    </citation>
    <scope>NUCLEOTIDE SEQUENCE [LARGE SCALE GENOMIC DNA]</scope>
    <source>
        <strain evidence="9">SpSt-1179</strain>
    </source>
</reference>
<dbReference type="CDD" id="cd06261">
    <property type="entry name" value="TM_PBP2"/>
    <property type="match status" value="1"/>
</dbReference>
<name>A0A7C1CW75_9BACT</name>
<dbReference type="InterPro" id="IPR035906">
    <property type="entry name" value="MetI-like_sf"/>
</dbReference>
<dbReference type="InterPro" id="IPR000515">
    <property type="entry name" value="MetI-like"/>
</dbReference>
<evidence type="ECO:0000259" key="8">
    <source>
        <dbReference type="PROSITE" id="PS50928"/>
    </source>
</evidence>
<comment type="caution">
    <text evidence="9">The sequence shown here is derived from an EMBL/GenBank/DDBJ whole genome shotgun (WGS) entry which is preliminary data.</text>
</comment>
<keyword evidence="4 7" id="KW-0812">Transmembrane</keyword>
<evidence type="ECO:0000256" key="7">
    <source>
        <dbReference type="RuleBase" id="RU363032"/>
    </source>
</evidence>
<protein>
    <submittedName>
        <fullName evidence="9">ABC transporter permease</fullName>
    </submittedName>
</protein>
<dbReference type="Proteomes" id="UP000886198">
    <property type="component" value="Unassembled WGS sequence"/>
</dbReference>
<feature type="domain" description="ABC transmembrane type-1" evidence="8">
    <location>
        <begin position="68"/>
        <end position="257"/>
    </location>
</feature>
<dbReference type="AlphaFoldDB" id="A0A7C1CW75"/>
<keyword evidence="6 7" id="KW-0472">Membrane</keyword>
<organism evidence="9">
    <name type="scientific">Mesotoga infera</name>
    <dbReference type="NCBI Taxonomy" id="1236046"/>
    <lineage>
        <taxon>Bacteria</taxon>
        <taxon>Thermotogati</taxon>
        <taxon>Thermotogota</taxon>
        <taxon>Thermotogae</taxon>
        <taxon>Kosmotogales</taxon>
        <taxon>Kosmotogaceae</taxon>
        <taxon>Mesotoga</taxon>
    </lineage>
</organism>
<dbReference type="GO" id="GO:0005886">
    <property type="term" value="C:plasma membrane"/>
    <property type="evidence" value="ECO:0007669"/>
    <property type="project" value="UniProtKB-SubCell"/>
</dbReference>
<evidence type="ECO:0000256" key="4">
    <source>
        <dbReference type="ARBA" id="ARBA00022692"/>
    </source>
</evidence>
<dbReference type="SUPFAM" id="SSF161098">
    <property type="entry name" value="MetI-like"/>
    <property type="match status" value="1"/>
</dbReference>
<keyword evidence="3" id="KW-1003">Cell membrane</keyword>
<dbReference type="GO" id="GO:0055085">
    <property type="term" value="P:transmembrane transport"/>
    <property type="evidence" value="ECO:0007669"/>
    <property type="project" value="InterPro"/>
</dbReference>
<feature type="transmembrane region" description="Helical" evidence="7">
    <location>
        <begin position="71"/>
        <end position="97"/>
    </location>
</feature>
<gene>
    <name evidence="9" type="ORF">ENN47_10230</name>
</gene>
<feature type="transmembrane region" description="Helical" evidence="7">
    <location>
        <begin position="6"/>
        <end position="28"/>
    </location>
</feature>
<keyword evidence="2 7" id="KW-0813">Transport</keyword>
<evidence type="ECO:0000256" key="5">
    <source>
        <dbReference type="ARBA" id="ARBA00022989"/>
    </source>
</evidence>
<keyword evidence="5 7" id="KW-1133">Transmembrane helix</keyword>
<feature type="transmembrane region" description="Helical" evidence="7">
    <location>
        <begin position="230"/>
        <end position="257"/>
    </location>
</feature>
<dbReference type="InterPro" id="IPR050366">
    <property type="entry name" value="BP-dependent_transpt_permease"/>
</dbReference>
<comment type="subcellular location">
    <subcellularLocation>
        <location evidence="1 7">Cell membrane</location>
        <topology evidence="1 7">Multi-pass membrane protein</topology>
    </subcellularLocation>
</comment>
<evidence type="ECO:0000256" key="2">
    <source>
        <dbReference type="ARBA" id="ARBA00022448"/>
    </source>
</evidence>
<evidence type="ECO:0000256" key="6">
    <source>
        <dbReference type="ARBA" id="ARBA00023136"/>
    </source>
</evidence>
<dbReference type="PANTHER" id="PTHR43386">
    <property type="entry name" value="OLIGOPEPTIDE TRANSPORT SYSTEM PERMEASE PROTEIN APPC"/>
    <property type="match status" value="1"/>
</dbReference>
<dbReference type="Pfam" id="PF00528">
    <property type="entry name" value="BPD_transp_1"/>
    <property type="match status" value="1"/>
</dbReference>
<evidence type="ECO:0000256" key="1">
    <source>
        <dbReference type="ARBA" id="ARBA00004651"/>
    </source>
</evidence>
<evidence type="ECO:0000256" key="3">
    <source>
        <dbReference type="ARBA" id="ARBA00022475"/>
    </source>
</evidence>
<dbReference type="Gene3D" id="1.10.3720.10">
    <property type="entry name" value="MetI-like"/>
    <property type="match status" value="1"/>
</dbReference>
<feature type="transmembrane region" description="Helical" evidence="7">
    <location>
        <begin position="117"/>
        <end position="141"/>
    </location>
</feature>
<accession>A0A7C1CW75</accession>
<feature type="transmembrane region" description="Helical" evidence="7">
    <location>
        <begin position="185"/>
        <end position="210"/>
    </location>
</feature>
<proteinExistence type="inferred from homology"/>
<dbReference type="PROSITE" id="PS50928">
    <property type="entry name" value="ABC_TM1"/>
    <property type="match status" value="1"/>
</dbReference>